<dbReference type="GO" id="GO:0000139">
    <property type="term" value="C:Golgi membrane"/>
    <property type="evidence" value="ECO:0007669"/>
    <property type="project" value="UniProtKB-SubCell"/>
</dbReference>
<dbReference type="InterPro" id="IPR027417">
    <property type="entry name" value="P-loop_NTPase"/>
</dbReference>
<evidence type="ECO:0000256" key="3">
    <source>
        <dbReference type="ARBA" id="ARBA00022679"/>
    </source>
</evidence>
<evidence type="ECO:0000256" key="4">
    <source>
        <dbReference type="ARBA" id="ARBA00022692"/>
    </source>
</evidence>
<evidence type="ECO:0000256" key="7">
    <source>
        <dbReference type="ARBA" id="ARBA00023034"/>
    </source>
</evidence>
<protein>
    <submittedName>
        <fullName evidence="10">Uncharacterized protein</fullName>
    </submittedName>
</protein>
<evidence type="ECO:0000256" key="5">
    <source>
        <dbReference type="ARBA" id="ARBA00022968"/>
    </source>
</evidence>
<evidence type="ECO:0000256" key="6">
    <source>
        <dbReference type="ARBA" id="ARBA00022989"/>
    </source>
</evidence>
<evidence type="ECO:0000256" key="9">
    <source>
        <dbReference type="ARBA" id="ARBA00023180"/>
    </source>
</evidence>
<gene>
    <name evidence="10" type="ORF">OCBIM_22024430mg</name>
</gene>
<keyword evidence="6" id="KW-1133">Transmembrane helix</keyword>
<dbReference type="OrthoDB" id="514299at2759"/>
<keyword evidence="3" id="KW-0808">Transferase</keyword>
<keyword evidence="7" id="KW-0333">Golgi apparatus</keyword>
<dbReference type="GO" id="GO:0001733">
    <property type="term" value="F:galactosylceramide sulfotransferase activity"/>
    <property type="evidence" value="ECO:0007669"/>
    <property type="project" value="InterPro"/>
</dbReference>
<comment type="subcellular location">
    <subcellularLocation>
        <location evidence="1">Golgi apparatus membrane</location>
        <topology evidence="1">Single-pass type II membrane protein</topology>
    </subcellularLocation>
</comment>
<evidence type="ECO:0000256" key="8">
    <source>
        <dbReference type="ARBA" id="ARBA00023136"/>
    </source>
</evidence>
<dbReference type="EMBL" id="KQ419577">
    <property type="protein sequence ID" value="KOF83080.1"/>
    <property type="molecule type" value="Genomic_DNA"/>
</dbReference>
<reference evidence="10" key="1">
    <citation type="submission" date="2015-07" db="EMBL/GenBank/DDBJ databases">
        <title>MeaNS - Measles Nucleotide Surveillance Program.</title>
        <authorList>
            <person name="Tran T."/>
            <person name="Druce J."/>
        </authorList>
    </citation>
    <scope>NUCLEOTIDE SEQUENCE</scope>
    <source>
        <strain evidence="10">UCB-OBI-ISO-001</strain>
        <tissue evidence="10">Gonad</tissue>
    </source>
</reference>
<dbReference type="GO" id="GO:0009247">
    <property type="term" value="P:glycolipid biosynthetic process"/>
    <property type="evidence" value="ECO:0007669"/>
    <property type="project" value="InterPro"/>
</dbReference>
<evidence type="ECO:0000313" key="10">
    <source>
        <dbReference type="EMBL" id="KOF83080.1"/>
    </source>
</evidence>
<organism evidence="10">
    <name type="scientific">Octopus bimaculoides</name>
    <name type="common">California two-spotted octopus</name>
    <dbReference type="NCBI Taxonomy" id="37653"/>
    <lineage>
        <taxon>Eukaryota</taxon>
        <taxon>Metazoa</taxon>
        <taxon>Spiralia</taxon>
        <taxon>Lophotrochozoa</taxon>
        <taxon>Mollusca</taxon>
        <taxon>Cephalopoda</taxon>
        <taxon>Coleoidea</taxon>
        <taxon>Octopodiformes</taxon>
        <taxon>Octopoda</taxon>
        <taxon>Incirrata</taxon>
        <taxon>Octopodidae</taxon>
        <taxon>Octopus</taxon>
    </lineage>
</organism>
<dbReference type="PANTHER" id="PTHR14647:SF87">
    <property type="entry name" value="PUTATIVE-RELATED"/>
    <property type="match status" value="1"/>
</dbReference>
<keyword evidence="9" id="KW-0325">Glycoprotein</keyword>
<proteinExistence type="inferred from homology"/>
<evidence type="ECO:0000256" key="1">
    <source>
        <dbReference type="ARBA" id="ARBA00004323"/>
    </source>
</evidence>
<dbReference type="InterPro" id="IPR009729">
    <property type="entry name" value="Gal-3-0_sulfotransfrase"/>
</dbReference>
<evidence type="ECO:0000256" key="2">
    <source>
        <dbReference type="ARBA" id="ARBA00008124"/>
    </source>
</evidence>
<dbReference type="AlphaFoldDB" id="A0A0L8H2U5"/>
<comment type="similarity">
    <text evidence="2">Belongs to the galactose-3-O-sulfotransferase family.</text>
</comment>
<name>A0A0L8H2U5_OCTBM</name>
<dbReference type="Pfam" id="PF06990">
    <property type="entry name" value="Gal-3-0_sulfotr"/>
    <property type="match status" value="1"/>
</dbReference>
<keyword evidence="5" id="KW-0735">Signal-anchor</keyword>
<keyword evidence="8" id="KW-0472">Membrane</keyword>
<accession>A0A0L8H2U5</accession>
<dbReference type="Gene3D" id="3.40.50.300">
    <property type="entry name" value="P-loop containing nucleotide triphosphate hydrolases"/>
    <property type="match status" value="1"/>
</dbReference>
<keyword evidence="4" id="KW-0812">Transmembrane</keyword>
<sequence length="393" mass="47136">MNILQTFGLKRKLNFILPKENNYLSHEKWSYPSYNKTFNSRILMPPNNEAVHILCNHIVYSYKVFNAILSGRHLAKKRTSQFRKIIQGGYGESDSLQQLSAHIYDFNPFQKDGTKYYSSDKSSCDQNFDKARNHKKLFHERKSNLSERNDYFYFTILREPLQQVISAVFYYDMFPKVAYNKLMKKILSNPNPYSQNRMSFDLGLDSKDFYNVTSIDQFITDIDRDFDLILLMEYFDESMILLRRWLCWDMSDIMYIKKNSGYSKTFVTINYEQRQFFRYNYSLADSRLYEYFYKKFWCKVIEEGPKFWDEVLHFKSIQKTISNYCFSLPRNFTKLAFHFSTSVKKSLDDVEILEIPSSKWNSHFIVNATTCAYMMETELSMISHIRKWEYGFS</sequence>
<dbReference type="PANTHER" id="PTHR14647">
    <property type="entry name" value="GALACTOSE-3-O-SULFOTRANSFERASE"/>
    <property type="match status" value="1"/>
</dbReference>